<protein>
    <submittedName>
        <fullName evidence="2">Uncharacterized protein</fullName>
    </submittedName>
</protein>
<reference evidence="2" key="1">
    <citation type="journal article" date="2015" name="Plasmid">
        <title>Characterization of the Lactobacillus plantarum plasmid pCD033 and generation of the plasmid free strain L. plantarum 3NSH.</title>
        <authorList>
            <person name="Heiss S."/>
            <person name="Grabherr R."/>
            <person name="Heinl S."/>
        </authorList>
    </citation>
    <scope>NUCLEOTIDE SEQUENCE</scope>
    <source>
        <strain evidence="2">CD033</strain>
        <plasmid evidence="2">pCD033</plasmid>
    </source>
</reference>
<feature type="transmembrane region" description="Helical" evidence="1">
    <location>
        <begin position="184"/>
        <end position="206"/>
    </location>
</feature>
<accession>A0A0E3ZR50</accession>
<keyword evidence="1" id="KW-0472">Membrane</keyword>
<organism evidence="2">
    <name type="scientific">Lactiplantibacillus plantarum</name>
    <name type="common">Lactobacillus plantarum</name>
    <dbReference type="NCBI Taxonomy" id="1590"/>
    <lineage>
        <taxon>Bacteria</taxon>
        <taxon>Bacillati</taxon>
        <taxon>Bacillota</taxon>
        <taxon>Bacilli</taxon>
        <taxon>Lactobacillales</taxon>
        <taxon>Lactobacillaceae</taxon>
        <taxon>Lactiplantibacillus</taxon>
    </lineage>
</organism>
<dbReference type="RefSeq" id="WP_172686047.1">
    <property type="nucleotide sequence ID" value="NZ_JAERKL010000051.1"/>
</dbReference>
<sequence length="273" mass="31805">MKKNVNDPLKIKGIIYFCIDDSVLEKSDISKKDLFSEDFPEKESTKTLITKYSCPFLRETSNNLDCWHISMTNDEIFFFITDANKFYVCWVWKNDQELSKEFLDVQKKITKTLNRNIKIYMGNEPNHNPFKYYLWRLLLSTKNFISNSTSAYIQPVYSNQIISSSNEDLEGFITITNNPPKYPYGLITSGSICVITLISLLFMYFFCHKNTILLSAFIVSTIQLAANYIIYYFYERRHQLSFEIISLNIPEPSPKGLEDMAPHVSSSLIKDPE</sequence>
<dbReference type="EMBL" id="KP718939">
    <property type="protein sequence ID" value="AKD43740.1"/>
    <property type="molecule type" value="Genomic_DNA"/>
</dbReference>
<evidence type="ECO:0000313" key="2">
    <source>
        <dbReference type="EMBL" id="AKD43740.1"/>
    </source>
</evidence>
<dbReference type="AlphaFoldDB" id="A0A0E3ZR50"/>
<keyword evidence="1" id="KW-1133">Transmembrane helix</keyword>
<proteinExistence type="predicted"/>
<feature type="transmembrane region" description="Helical" evidence="1">
    <location>
        <begin position="212"/>
        <end position="234"/>
    </location>
</feature>
<geneLocation type="plasmid" evidence="2">
    <name>pCD033</name>
</geneLocation>
<keyword evidence="2" id="KW-0614">Plasmid</keyword>
<evidence type="ECO:0000256" key="1">
    <source>
        <dbReference type="SAM" id="Phobius"/>
    </source>
</evidence>
<keyword evidence="1" id="KW-0812">Transmembrane</keyword>
<name>A0A0E3ZR50_LACPN</name>